<evidence type="ECO:0000313" key="3">
    <source>
        <dbReference type="Proteomes" id="UP000006753"/>
    </source>
</evidence>
<evidence type="ECO:0000313" key="2">
    <source>
        <dbReference type="EMBL" id="EKD13319.1"/>
    </source>
</evidence>
<organism evidence="2 3">
    <name type="scientific">Marssonina brunnea f. sp. multigermtubi (strain MB_m1)</name>
    <name type="common">Marssonina leaf spot fungus</name>
    <dbReference type="NCBI Taxonomy" id="1072389"/>
    <lineage>
        <taxon>Eukaryota</taxon>
        <taxon>Fungi</taxon>
        <taxon>Dikarya</taxon>
        <taxon>Ascomycota</taxon>
        <taxon>Pezizomycotina</taxon>
        <taxon>Leotiomycetes</taxon>
        <taxon>Helotiales</taxon>
        <taxon>Drepanopezizaceae</taxon>
        <taxon>Drepanopeziza</taxon>
    </lineage>
</organism>
<dbReference type="KEGG" id="mbe:MBM_08402"/>
<evidence type="ECO:0000256" key="1">
    <source>
        <dbReference type="SAM" id="MobiDB-lite"/>
    </source>
</evidence>
<dbReference type="EMBL" id="JH921450">
    <property type="protein sequence ID" value="EKD13319.1"/>
    <property type="molecule type" value="Genomic_DNA"/>
</dbReference>
<dbReference type="InParanoid" id="K1XLI0"/>
<dbReference type="AlphaFoldDB" id="K1XLI0"/>
<keyword evidence="3" id="KW-1185">Reference proteome</keyword>
<protein>
    <submittedName>
        <fullName evidence="2">Uncharacterized protein</fullName>
    </submittedName>
</protein>
<accession>K1XLI0</accession>
<sequence length="256" mass="27192">MQDNPPGLTPPHILYSSPIQLQEQYQPEPSPPTNLIFYHHVIDLLSLPAKVVNAGIVLIDAITAINNKTKTADDVFRKGTVANNLLIKTRRALASRVNDASSLLRARIAATFFAAANAKSPLTGLSPVPALRLLAAAATADPASLDLLRQILATIDRNNTLLNNFLSRIAEKSSSLSSLSSESPALLTAKKLRRSARQAFNRSNTGDSSSRGSSRSNTRGSTKGSSRSNISKTSKSKSSAQGAAKGSRTIPPSLKL</sequence>
<feature type="compositionally biased region" description="Low complexity" evidence="1">
    <location>
        <begin position="201"/>
        <end position="247"/>
    </location>
</feature>
<name>K1XLI0_MARBU</name>
<gene>
    <name evidence="2" type="ORF">MBM_08402</name>
</gene>
<reference evidence="2 3" key="1">
    <citation type="journal article" date="2012" name="BMC Genomics">
        <title>Sequencing the genome of Marssonina brunnea reveals fungus-poplar co-evolution.</title>
        <authorList>
            <person name="Zhu S."/>
            <person name="Cao Y.-Z."/>
            <person name="Jiang C."/>
            <person name="Tan B.-Y."/>
            <person name="Wang Z."/>
            <person name="Feng S."/>
            <person name="Zhang L."/>
            <person name="Su X.-H."/>
            <person name="Brejova B."/>
            <person name="Vinar T."/>
            <person name="Xu M."/>
            <person name="Wang M.-X."/>
            <person name="Zhang S.-G."/>
            <person name="Huang M.-R."/>
            <person name="Wu R."/>
            <person name="Zhou Y."/>
        </authorList>
    </citation>
    <scope>NUCLEOTIDE SEQUENCE [LARGE SCALE GENOMIC DNA]</scope>
    <source>
        <strain evidence="2 3">MB_m1</strain>
    </source>
</reference>
<dbReference type="Proteomes" id="UP000006753">
    <property type="component" value="Unassembled WGS sequence"/>
</dbReference>
<proteinExistence type="predicted"/>
<dbReference type="HOGENOM" id="CLU_1086172_0_0_1"/>
<feature type="region of interest" description="Disordered" evidence="1">
    <location>
        <begin position="194"/>
        <end position="256"/>
    </location>
</feature>